<dbReference type="Proteomes" id="UP000006431">
    <property type="component" value="Unassembled WGS sequence"/>
</dbReference>
<dbReference type="OrthoDB" id="9789585at2"/>
<proteinExistence type="inferred from homology"/>
<dbReference type="PANTHER" id="PTHR32089:SF112">
    <property type="entry name" value="LYSOZYME-LIKE PROTEIN-RELATED"/>
    <property type="match status" value="1"/>
</dbReference>
<evidence type="ECO:0000256" key="1">
    <source>
        <dbReference type="ARBA" id="ARBA00023224"/>
    </source>
</evidence>
<dbReference type="SMART" id="SM00450">
    <property type="entry name" value="RHOD"/>
    <property type="match status" value="1"/>
</dbReference>
<feature type="domain" description="Methyl-accepting transducer" evidence="7">
    <location>
        <begin position="465"/>
        <end position="722"/>
    </location>
</feature>
<evidence type="ECO:0000259" key="7">
    <source>
        <dbReference type="PROSITE" id="PS50111"/>
    </source>
</evidence>
<dbReference type="InterPro" id="IPR001763">
    <property type="entry name" value="Rhodanese-like_dom"/>
</dbReference>
<evidence type="ECO:0000259" key="8">
    <source>
        <dbReference type="PROSITE" id="PS50206"/>
    </source>
</evidence>
<dbReference type="Pfam" id="PF00581">
    <property type="entry name" value="Rhodanese"/>
    <property type="match status" value="1"/>
</dbReference>
<feature type="transmembrane region" description="Helical" evidence="5">
    <location>
        <begin position="206"/>
        <end position="225"/>
    </location>
</feature>
<organism evidence="9 10">
    <name type="scientific">Sulfurimonas gotlandica (strain DSM 19862 / JCM 16533 / GD1)</name>
    <dbReference type="NCBI Taxonomy" id="929558"/>
    <lineage>
        <taxon>Bacteria</taxon>
        <taxon>Pseudomonadati</taxon>
        <taxon>Campylobacterota</taxon>
        <taxon>Epsilonproteobacteria</taxon>
        <taxon>Campylobacterales</taxon>
        <taxon>Sulfurimonadaceae</taxon>
        <taxon>Sulfurimonas</taxon>
    </lineage>
</organism>
<protein>
    <submittedName>
        <fullName evidence="9">Membrane intrinsic methyl-accepting chemotaxis p hosphatase</fullName>
    </submittedName>
</protein>
<dbReference type="CDD" id="cd00158">
    <property type="entry name" value="RHOD"/>
    <property type="match status" value="1"/>
</dbReference>
<dbReference type="AlphaFoldDB" id="B6BHR3"/>
<dbReference type="GO" id="GO:0007165">
    <property type="term" value="P:signal transduction"/>
    <property type="evidence" value="ECO:0007669"/>
    <property type="project" value="UniProtKB-KW"/>
</dbReference>
<dbReference type="SUPFAM" id="SSF58104">
    <property type="entry name" value="Methyl-accepting chemotaxis protein (MCP) signaling domain"/>
    <property type="match status" value="1"/>
</dbReference>
<keyword evidence="1 3" id="KW-0807">Transducer</keyword>
<feature type="domain" description="Rhodanese" evidence="8">
    <location>
        <begin position="46"/>
        <end position="153"/>
    </location>
</feature>
<name>B6BHR3_SULGG</name>
<feature type="chain" id="PRO_5002842991" evidence="6">
    <location>
        <begin position="20"/>
        <end position="737"/>
    </location>
</feature>
<evidence type="ECO:0000256" key="5">
    <source>
        <dbReference type="SAM" id="Phobius"/>
    </source>
</evidence>
<keyword evidence="5" id="KW-1133">Transmembrane helix</keyword>
<comment type="caution">
    <text evidence="9">The sequence shown here is derived from an EMBL/GenBank/DDBJ whole genome shotgun (WGS) entry which is preliminary data.</text>
</comment>
<comment type="similarity">
    <text evidence="2">Belongs to the methyl-accepting chemotaxis (MCP) protein family.</text>
</comment>
<dbReference type="PRINTS" id="PR00260">
    <property type="entry name" value="CHEMTRNSDUCR"/>
</dbReference>
<dbReference type="PROSITE" id="PS50206">
    <property type="entry name" value="RHODANESE_3"/>
    <property type="match status" value="1"/>
</dbReference>
<dbReference type="PANTHER" id="PTHR32089">
    <property type="entry name" value="METHYL-ACCEPTING CHEMOTAXIS PROTEIN MCPB"/>
    <property type="match status" value="1"/>
</dbReference>
<feature type="compositionally biased region" description="Basic and acidic residues" evidence="4">
    <location>
        <begin position="462"/>
        <end position="478"/>
    </location>
</feature>
<keyword evidence="5" id="KW-0472">Membrane</keyword>
<reference evidence="9 10" key="1">
    <citation type="journal article" date="2012" name="Proc. Natl. Acad. Sci. U.S.A.">
        <title>Genome and physiology of a model Epsilonproteobacterium responsible for sulfide detoxification in marine oxygen depletion zones.</title>
        <authorList>
            <person name="Grote J."/>
            <person name="Schott T."/>
            <person name="Bruckner C.G."/>
            <person name="Glockner F.O."/>
            <person name="Jost G."/>
            <person name="Teeling H."/>
            <person name="Labrenz M."/>
            <person name="Jurgens K."/>
        </authorList>
    </citation>
    <scope>NUCLEOTIDE SEQUENCE [LARGE SCALE GENOMIC DNA]</scope>
    <source>
        <strain evidence="9 10">GD1</strain>
    </source>
</reference>
<evidence type="ECO:0000256" key="6">
    <source>
        <dbReference type="SAM" id="SignalP"/>
    </source>
</evidence>
<feature type="region of interest" description="Disordered" evidence="4">
    <location>
        <begin position="462"/>
        <end position="489"/>
    </location>
</feature>
<dbReference type="Pfam" id="PF00015">
    <property type="entry name" value="MCPsignal"/>
    <property type="match status" value="1"/>
</dbReference>
<dbReference type="Gene3D" id="1.10.287.950">
    <property type="entry name" value="Methyl-accepting chemotaxis protein"/>
    <property type="match status" value="1"/>
</dbReference>
<keyword evidence="5" id="KW-0812">Transmembrane</keyword>
<dbReference type="SUPFAM" id="SSF52821">
    <property type="entry name" value="Rhodanese/Cell cycle control phosphatase"/>
    <property type="match status" value="1"/>
</dbReference>
<gene>
    <name evidence="9" type="ORF">SMGD1_1539</name>
</gene>
<dbReference type="InterPro" id="IPR004089">
    <property type="entry name" value="MCPsignal_dom"/>
</dbReference>
<sequence>MNINKIILLLTLLSISVLAKPITPDADTALKYNVKLLNTKQAQERQKSGAIFIDTRKVPEYAIEHIEGAISAYYDEKGGNENKIVDFDNSNDIYHNSRLPNNKQAELIFYCNGAKCWKSYKAAVMSAKDGYTNIYWLQDGIGQWKKDGFKLDGINIMPVLKIQETDDSISAHITARVILAVLLFIALFFIFKILINKQDLLISKKLLSNIFVVSISMLVIGYFSLNASNDGKKAINVIYEENFKPHNELLHAISDFNSISNNLSNSLTGLIAFEGARIALEQTRSNMQRVIINVENSSFYKDEDIKKNFQVIINEYKNSDALLDQLKIAYTKEDPITLKKLASNEWALSSAIINKQFNIIEQKVNLKIRDIYNDTSSNLLKTFYDILILIIFFVLVSTILNLRLYGFIKKSINTIRDNIVSTLQSLDLSNESIKYKNQDELGEVSEAFTKLLQEVKEVLNEAKASSDRNTSHTEDMRRSASSISDGAEHEFELVHETKNMSDEMEEKLLTTTNNVQKTQEVTTQAEDNLQELQANVLDIVDKIQENAQVEEDIASHLNQLTNDAQSVKDVLGIIEDIADKTNLLALNAAIEAARAGEHGRGFAVVADEVRKLAESTQKAVGEINSTISVITQSIMDANNQMNSNVQKTRALSSDSEIMRDKLQYTKDIITSTADLASSSLSSTQAVQVKAQIVLNNIEKINTIVEQNRENAINISTSSDELHSISKTLKTQLDKFKT</sequence>
<dbReference type="RefSeq" id="WP_008335804.1">
    <property type="nucleotide sequence ID" value="NZ_AFRZ01000001.1"/>
</dbReference>
<dbReference type="InterPro" id="IPR004090">
    <property type="entry name" value="Chemotax_Me-accpt_rcpt"/>
</dbReference>
<keyword evidence="6" id="KW-0732">Signal</keyword>
<keyword evidence="10" id="KW-1185">Reference proteome</keyword>
<dbReference type="GO" id="GO:0016020">
    <property type="term" value="C:membrane"/>
    <property type="evidence" value="ECO:0007669"/>
    <property type="project" value="InterPro"/>
</dbReference>
<dbReference type="STRING" id="929558.SMGD1_1539"/>
<dbReference type="HOGENOM" id="CLU_000445_107_27_7"/>
<accession>B6BHR3</accession>
<dbReference type="eggNOG" id="COG0840">
    <property type="taxonomic scope" value="Bacteria"/>
</dbReference>
<evidence type="ECO:0000256" key="3">
    <source>
        <dbReference type="PROSITE-ProRule" id="PRU00284"/>
    </source>
</evidence>
<evidence type="ECO:0000313" key="10">
    <source>
        <dbReference type="Proteomes" id="UP000006431"/>
    </source>
</evidence>
<evidence type="ECO:0000313" key="9">
    <source>
        <dbReference type="EMBL" id="EHP30063.1"/>
    </source>
</evidence>
<feature type="transmembrane region" description="Helical" evidence="5">
    <location>
        <begin position="383"/>
        <end position="402"/>
    </location>
</feature>
<dbReference type="PATRIC" id="fig|929558.5.peg.1530"/>
<dbReference type="GO" id="GO:0004888">
    <property type="term" value="F:transmembrane signaling receptor activity"/>
    <property type="evidence" value="ECO:0007669"/>
    <property type="project" value="InterPro"/>
</dbReference>
<dbReference type="PROSITE" id="PS50111">
    <property type="entry name" value="CHEMOTAXIS_TRANSDUC_2"/>
    <property type="match status" value="1"/>
</dbReference>
<dbReference type="EMBL" id="AFRZ01000001">
    <property type="protein sequence ID" value="EHP30063.1"/>
    <property type="molecule type" value="Genomic_DNA"/>
</dbReference>
<evidence type="ECO:0000256" key="4">
    <source>
        <dbReference type="SAM" id="MobiDB-lite"/>
    </source>
</evidence>
<dbReference type="Gene3D" id="3.40.250.10">
    <property type="entry name" value="Rhodanese-like domain"/>
    <property type="match status" value="1"/>
</dbReference>
<feature type="transmembrane region" description="Helical" evidence="5">
    <location>
        <begin position="173"/>
        <end position="194"/>
    </location>
</feature>
<accession>H1FTU9</accession>
<feature type="signal peptide" evidence="6">
    <location>
        <begin position="1"/>
        <end position="19"/>
    </location>
</feature>
<dbReference type="GO" id="GO:0006935">
    <property type="term" value="P:chemotaxis"/>
    <property type="evidence" value="ECO:0007669"/>
    <property type="project" value="InterPro"/>
</dbReference>
<evidence type="ECO:0000256" key="2">
    <source>
        <dbReference type="ARBA" id="ARBA00029447"/>
    </source>
</evidence>
<dbReference type="SMART" id="SM00283">
    <property type="entry name" value="MA"/>
    <property type="match status" value="1"/>
</dbReference>
<dbReference type="InterPro" id="IPR036873">
    <property type="entry name" value="Rhodanese-like_dom_sf"/>
</dbReference>